<organism evidence="2">
    <name type="scientific">Anguilla anguilla</name>
    <name type="common">European freshwater eel</name>
    <name type="synonym">Muraena anguilla</name>
    <dbReference type="NCBI Taxonomy" id="7936"/>
    <lineage>
        <taxon>Eukaryota</taxon>
        <taxon>Metazoa</taxon>
        <taxon>Chordata</taxon>
        <taxon>Craniata</taxon>
        <taxon>Vertebrata</taxon>
        <taxon>Euteleostomi</taxon>
        <taxon>Actinopterygii</taxon>
        <taxon>Neopterygii</taxon>
        <taxon>Teleostei</taxon>
        <taxon>Anguilliformes</taxon>
        <taxon>Anguillidae</taxon>
        <taxon>Anguilla</taxon>
    </lineage>
</organism>
<dbReference type="AlphaFoldDB" id="A0A0E9WSB5"/>
<feature type="region of interest" description="Disordered" evidence="1">
    <location>
        <begin position="1"/>
        <end position="24"/>
    </location>
</feature>
<sequence>MFGKNKKKPAKTHIQKLPGKRLITRGEKHCRHGTHRSPLVGQSGAVALCTKCGLLFSLPCVRMKAASA</sequence>
<name>A0A0E9WSB5_ANGAN</name>
<evidence type="ECO:0000256" key="1">
    <source>
        <dbReference type="SAM" id="MobiDB-lite"/>
    </source>
</evidence>
<proteinExistence type="predicted"/>
<evidence type="ECO:0000313" key="2">
    <source>
        <dbReference type="EMBL" id="JAH92353.1"/>
    </source>
</evidence>
<reference evidence="2" key="2">
    <citation type="journal article" date="2015" name="Fish Shellfish Immunol.">
        <title>Early steps in the European eel (Anguilla anguilla)-Vibrio vulnificus interaction in the gills: Role of the RtxA13 toxin.</title>
        <authorList>
            <person name="Callol A."/>
            <person name="Pajuelo D."/>
            <person name="Ebbesson L."/>
            <person name="Teles M."/>
            <person name="MacKenzie S."/>
            <person name="Amaro C."/>
        </authorList>
    </citation>
    <scope>NUCLEOTIDE SEQUENCE</scope>
</reference>
<dbReference type="EMBL" id="GBXM01016224">
    <property type="protein sequence ID" value="JAH92353.1"/>
    <property type="molecule type" value="Transcribed_RNA"/>
</dbReference>
<reference evidence="2" key="1">
    <citation type="submission" date="2014-11" db="EMBL/GenBank/DDBJ databases">
        <authorList>
            <person name="Amaro Gonzalez C."/>
        </authorList>
    </citation>
    <scope>NUCLEOTIDE SEQUENCE</scope>
</reference>
<protein>
    <submittedName>
        <fullName evidence="2">Uncharacterized protein</fullName>
    </submittedName>
</protein>
<accession>A0A0E9WSB5</accession>